<evidence type="ECO:0000256" key="4">
    <source>
        <dbReference type="ARBA" id="ARBA00022999"/>
    </source>
</evidence>
<dbReference type="PROSITE" id="PS50225">
    <property type="entry name" value="SOCS"/>
    <property type="match status" value="1"/>
</dbReference>
<feature type="domain" description="SOCS box" evidence="7">
    <location>
        <begin position="176"/>
        <end position="225"/>
    </location>
</feature>
<dbReference type="InterPro" id="IPR000980">
    <property type="entry name" value="SH2"/>
</dbReference>
<dbReference type="SUPFAM" id="SSF55550">
    <property type="entry name" value="SH2 domain"/>
    <property type="match status" value="1"/>
</dbReference>
<keyword evidence="4 5" id="KW-0727">SH2 domain</keyword>
<name>A0ABQ7PZD4_PLUXY</name>
<comment type="caution">
    <text evidence="8">The sequence shown here is derived from an EMBL/GenBank/DDBJ whole genome shotgun (WGS) entry which is preliminary data.</text>
</comment>
<accession>A0ABQ7PZD4</accession>
<evidence type="ECO:0000256" key="5">
    <source>
        <dbReference type="PROSITE-ProRule" id="PRU00191"/>
    </source>
</evidence>
<dbReference type="SMART" id="SM00969">
    <property type="entry name" value="SOCS_box"/>
    <property type="match status" value="1"/>
</dbReference>
<feature type="domain" description="SH2" evidence="6">
    <location>
        <begin position="86"/>
        <end position="181"/>
    </location>
</feature>
<dbReference type="SMART" id="SM00252">
    <property type="entry name" value="SH2"/>
    <property type="match status" value="1"/>
</dbReference>
<sequence>MEDNVFNIVLHNLQLLHRWYATASSAPSSSARRAPPAPTHRLTTNTASCLIYSRSPLVASTGARWTGTRLRGYWTISRKQITACCFYWGKMDRYQAERLLDNKPEGTFLLRDSAQEEHLFSVSFRKYGRSLHARIEHHRQRFSFDAHDPAVFSAHTVTSLVEHYKDPACVMFFEPMLTAPLPRTNPFSLQQLARAAIVSHITYDGVEQLPLPARLRSYLKEYHYRQRVRVRTLEP</sequence>
<keyword evidence="3" id="KW-0833">Ubl conjugation pathway</keyword>
<keyword evidence="9" id="KW-1185">Reference proteome</keyword>
<dbReference type="Pfam" id="PF00017">
    <property type="entry name" value="SH2"/>
    <property type="match status" value="1"/>
</dbReference>
<evidence type="ECO:0000256" key="1">
    <source>
        <dbReference type="ARBA" id="ARBA00022604"/>
    </source>
</evidence>
<evidence type="ECO:0000256" key="3">
    <source>
        <dbReference type="ARBA" id="ARBA00022786"/>
    </source>
</evidence>
<dbReference type="InterPro" id="IPR001496">
    <property type="entry name" value="SOCS_box"/>
</dbReference>
<proteinExistence type="predicted"/>
<keyword evidence="1" id="KW-0341">Growth regulation</keyword>
<dbReference type="PRINTS" id="PR00401">
    <property type="entry name" value="SH2DOMAIN"/>
</dbReference>
<organism evidence="8 9">
    <name type="scientific">Plutella xylostella</name>
    <name type="common">Diamondback moth</name>
    <name type="synonym">Plutella maculipennis</name>
    <dbReference type="NCBI Taxonomy" id="51655"/>
    <lineage>
        <taxon>Eukaryota</taxon>
        <taxon>Metazoa</taxon>
        <taxon>Ecdysozoa</taxon>
        <taxon>Arthropoda</taxon>
        <taxon>Hexapoda</taxon>
        <taxon>Insecta</taxon>
        <taxon>Pterygota</taxon>
        <taxon>Neoptera</taxon>
        <taxon>Endopterygota</taxon>
        <taxon>Lepidoptera</taxon>
        <taxon>Glossata</taxon>
        <taxon>Ditrysia</taxon>
        <taxon>Yponomeutoidea</taxon>
        <taxon>Plutellidae</taxon>
        <taxon>Plutella</taxon>
    </lineage>
</organism>
<protein>
    <submittedName>
        <fullName evidence="8">Suppressor of cytokine signaling 5</fullName>
    </submittedName>
</protein>
<evidence type="ECO:0000259" key="6">
    <source>
        <dbReference type="PROSITE" id="PS50001"/>
    </source>
</evidence>
<dbReference type="PANTHER" id="PTHR10155">
    <property type="entry name" value="PHOSPHATIDYLINOSITOL 3-KINASE REGULATORY SUBUNIT"/>
    <property type="match status" value="1"/>
</dbReference>
<dbReference type="Pfam" id="PF07525">
    <property type="entry name" value="SOCS_box"/>
    <property type="match status" value="1"/>
</dbReference>
<dbReference type="PROSITE" id="PS50001">
    <property type="entry name" value="SH2"/>
    <property type="match status" value="1"/>
</dbReference>
<dbReference type="Gene3D" id="3.30.505.10">
    <property type="entry name" value="SH2 domain"/>
    <property type="match status" value="1"/>
</dbReference>
<keyword evidence="2" id="KW-0734">Signal transduction inhibitor</keyword>
<dbReference type="EMBL" id="JAHIBW010000024">
    <property type="protein sequence ID" value="KAG7298345.1"/>
    <property type="molecule type" value="Genomic_DNA"/>
</dbReference>
<dbReference type="InterPro" id="IPR036036">
    <property type="entry name" value="SOCS_box-like_dom_sf"/>
</dbReference>
<dbReference type="InterPro" id="IPR036860">
    <property type="entry name" value="SH2_dom_sf"/>
</dbReference>
<dbReference type="SMART" id="SM00253">
    <property type="entry name" value="SOCS"/>
    <property type="match status" value="1"/>
</dbReference>
<dbReference type="SUPFAM" id="SSF158235">
    <property type="entry name" value="SOCS box-like"/>
    <property type="match status" value="1"/>
</dbReference>
<evidence type="ECO:0000313" key="8">
    <source>
        <dbReference type="EMBL" id="KAG7298345.1"/>
    </source>
</evidence>
<dbReference type="PANTHER" id="PTHR10155:SF0">
    <property type="entry name" value="SUPPRESSOR OF CYTOKINE SIGNALING AT 36E, ISOFORM D"/>
    <property type="match status" value="1"/>
</dbReference>
<evidence type="ECO:0000256" key="2">
    <source>
        <dbReference type="ARBA" id="ARBA00022700"/>
    </source>
</evidence>
<reference evidence="8 9" key="1">
    <citation type="submission" date="2021-06" db="EMBL/GenBank/DDBJ databases">
        <title>A haploid diamondback moth (Plutella xylostella L.) genome assembly resolves 31 chromosomes and identifies a diamide resistance mutation.</title>
        <authorList>
            <person name="Ward C.M."/>
            <person name="Perry K.D."/>
            <person name="Baker G."/>
            <person name="Powis K."/>
            <person name="Heckel D.G."/>
            <person name="Baxter S.W."/>
        </authorList>
    </citation>
    <scope>NUCLEOTIDE SEQUENCE [LARGE SCALE GENOMIC DNA]</scope>
    <source>
        <strain evidence="8 9">LV</strain>
        <tissue evidence="8">Single pupa</tissue>
    </source>
</reference>
<dbReference type="Proteomes" id="UP000823941">
    <property type="component" value="Chromosome 24"/>
</dbReference>
<gene>
    <name evidence="8" type="ORF">JYU34_017948</name>
</gene>
<evidence type="ECO:0000313" key="9">
    <source>
        <dbReference type="Proteomes" id="UP000823941"/>
    </source>
</evidence>
<evidence type="ECO:0000259" key="7">
    <source>
        <dbReference type="PROSITE" id="PS50225"/>
    </source>
</evidence>